<protein>
    <submittedName>
        <fullName evidence="1">Uncharacterized protein</fullName>
    </submittedName>
</protein>
<organism evidence="1">
    <name type="scientific">Anguilla anguilla</name>
    <name type="common">European freshwater eel</name>
    <name type="synonym">Muraena anguilla</name>
    <dbReference type="NCBI Taxonomy" id="7936"/>
    <lineage>
        <taxon>Eukaryota</taxon>
        <taxon>Metazoa</taxon>
        <taxon>Chordata</taxon>
        <taxon>Craniata</taxon>
        <taxon>Vertebrata</taxon>
        <taxon>Euteleostomi</taxon>
        <taxon>Actinopterygii</taxon>
        <taxon>Neopterygii</taxon>
        <taxon>Teleostei</taxon>
        <taxon>Anguilliformes</taxon>
        <taxon>Anguillidae</taxon>
        <taxon>Anguilla</taxon>
    </lineage>
</organism>
<proteinExistence type="predicted"/>
<reference evidence="1" key="2">
    <citation type="journal article" date="2015" name="Fish Shellfish Immunol.">
        <title>Early steps in the European eel (Anguilla anguilla)-Vibrio vulnificus interaction in the gills: Role of the RtxA13 toxin.</title>
        <authorList>
            <person name="Callol A."/>
            <person name="Pajuelo D."/>
            <person name="Ebbesson L."/>
            <person name="Teles M."/>
            <person name="MacKenzie S."/>
            <person name="Amaro C."/>
        </authorList>
    </citation>
    <scope>NUCLEOTIDE SEQUENCE</scope>
</reference>
<sequence>MLLHNRETEGSFEIPTWLHRCNHRYRLLSRISLLGRWIQVLNCKFINAQDRE</sequence>
<evidence type="ECO:0000313" key="1">
    <source>
        <dbReference type="EMBL" id="JAH10715.1"/>
    </source>
</evidence>
<reference evidence="1" key="1">
    <citation type="submission" date="2014-11" db="EMBL/GenBank/DDBJ databases">
        <authorList>
            <person name="Amaro Gonzalez C."/>
        </authorList>
    </citation>
    <scope>NUCLEOTIDE SEQUENCE</scope>
</reference>
<accession>A0A0E9Q2Y8</accession>
<dbReference type="EMBL" id="GBXM01097862">
    <property type="protein sequence ID" value="JAH10715.1"/>
    <property type="molecule type" value="Transcribed_RNA"/>
</dbReference>
<name>A0A0E9Q2Y8_ANGAN</name>
<dbReference type="AlphaFoldDB" id="A0A0E9Q2Y8"/>